<dbReference type="Gene3D" id="3.40.850.10">
    <property type="entry name" value="Kinesin motor domain"/>
    <property type="match status" value="1"/>
</dbReference>
<accession>A0A7R9CJW6</accession>
<name>A0A7R9CJW6_TIMCR</name>
<organism evidence="3">
    <name type="scientific">Timema cristinae</name>
    <name type="common">Walking stick</name>
    <dbReference type="NCBI Taxonomy" id="61476"/>
    <lineage>
        <taxon>Eukaryota</taxon>
        <taxon>Metazoa</taxon>
        <taxon>Ecdysozoa</taxon>
        <taxon>Arthropoda</taxon>
        <taxon>Hexapoda</taxon>
        <taxon>Insecta</taxon>
        <taxon>Pterygota</taxon>
        <taxon>Neoptera</taxon>
        <taxon>Polyneoptera</taxon>
        <taxon>Phasmatodea</taxon>
        <taxon>Timematodea</taxon>
        <taxon>Timematoidea</taxon>
        <taxon>Timematidae</taxon>
        <taxon>Timema</taxon>
    </lineage>
</organism>
<evidence type="ECO:0000313" key="3">
    <source>
        <dbReference type="EMBL" id="CAD7396104.1"/>
    </source>
</evidence>
<protein>
    <recommendedName>
        <fullName evidence="4">Myosin motor domain-containing protein</fullName>
    </recommendedName>
</protein>
<dbReference type="EMBL" id="OC317320">
    <property type="protein sequence ID" value="CAD7396104.1"/>
    <property type="molecule type" value="Genomic_DNA"/>
</dbReference>
<dbReference type="GO" id="GO:0005524">
    <property type="term" value="F:ATP binding"/>
    <property type="evidence" value="ECO:0007669"/>
    <property type="project" value="UniProtKB-KW"/>
</dbReference>
<gene>
    <name evidence="3" type="ORF">TCEB3V08_LOCUS3459</name>
</gene>
<evidence type="ECO:0000256" key="1">
    <source>
        <dbReference type="ARBA" id="ARBA00022741"/>
    </source>
</evidence>
<reference evidence="3" key="1">
    <citation type="submission" date="2020-11" db="EMBL/GenBank/DDBJ databases">
        <authorList>
            <person name="Tran Van P."/>
        </authorList>
    </citation>
    <scope>NUCLEOTIDE SEQUENCE</scope>
</reference>
<sequence>MTPSSDCNFLYNFMYKKLCRVYRAIPSLYVLKGGKRGRDFGYSRHLSGKRCTYTGTILVAVNPYKDLDIYTTFDDTTARVQQLETYRLGRGMRGTQSRSLPDCTLSTQH</sequence>
<dbReference type="InterPro" id="IPR036961">
    <property type="entry name" value="Kinesin_motor_dom_sf"/>
</dbReference>
<dbReference type="AlphaFoldDB" id="A0A7R9CJW6"/>
<keyword evidence="2" id="KW-0067">ATP-binding</keyword>
<evidence type="ECO:0008006" key="4">
    <source>
        <dbReference type="Google" id="ProtNLM"/>
    </source>
</evidence>
<proteinExistence type="predicted"/>
<keyword evidence="1" id="KW-0547">Nucleotide-binding</keyword>
<evidence type="ECO:0000256" key="2">
    <source>
        <dbReference type="ARBA" id="ARBA00022840"/>
    </source>
</evidence>